<dbReference type="SUPFAM" id="SSF46689">
    <property type="entry name" value="Homeodomain-like"/>
    <property type="match status" value="1"/>
</dbReference>
<dbReference type="PRINTS" id="PR00455">
    <property type="entry name" value="HTHTETR"/>
</dbReference>
<dbReference type="InterPro" id="IPR041583">
    <property type="entry name" value="TetR_C_31"/>
</dbReference>
<dbReference type="STRING" id="2017.SAMN05444320_104455"/>
<dbReference type="GO" id="GO:0003700">
    <property type="term" value="F:DNA-binding transcription factor activity"/>
    <property type="evidence" value="ECO:0007669"/>
    <property type="project" value="TreeGrafter"/>
</dbReference>
<dbReference type="InterPro" id="IPR036271">
    <property type="entry name" value="Tet_transcr_reg_TetR-rel_C_sf"/>
</dbReference>
<dbReference type="EMBL" id="FQVN01000004">
    <property type="protein sequence ID" value="SHF66329.1"/>
    <property type="molecule type" value="Genomic_DNA"/>
</dbReference>
<dbReference type="Pfam" id="PF17940">
    <property type="entry name" value="TetR_C_31"/>
    <property type="match status" value="1"/>
</dbReference>
<gene>
    <name evidence="4" type="ORF">SAMN05444320_104455</name>
</gene>
<dbReference type="InterPro" id="IPR001647">
    <property type="entry name" value="HTH_TetR"/>
</dbReference>
<organism evidence="4 5">
    <name type="scientific">Streptoalloteichus hindustanus</name>
    <dbReference type="NCBI Taxonomy" id="2017"/>
    <lineage>
        <taxon>Bacteria</taxon>
        <taxon>Bacillati</taxon>
        <taxon>Actinomycetota</taxon>
        <taxon>Actinomycetes</taxon>
        <taxon>Pseudonocardiales</taxon>
        <taxon>Pseudonocardiaceae</taxon>
        <taxon>Streptoalloteichus</taxon>
    </lineage>
</organism>
<dbReference type="GO" id="GO:0000976">
    <property type="term" value="F:transcription cis-regulatory region binding"/>
    <property type="evidence" value="ECO:0007669"/>
    <property type="project" value="TreeGrafter"/>
</dbReference>
<evidence type="ECO:0000259" key="3">
    <source>
        <dbReference type="PROSITE" id="PS50977"/>
    </source>
</evidence>
<dbReference type="PANTHER" id="PTHR30055">
    <property type="entry name" value="HTH-TYPE TRANSCRIPTIONAL REGULATOR RUTR"/>
    <property type="match status" value="1"/>
</dbReference>
<dbReference type="Pfam" id="PF00440">
    <property type="entry name" value="TetR_N"/>
    <property type="match status" value="1"/>
</dbReference>
<keyword evidence="1 2" id="KW-0238">DNA-binding</keyword>
<name>A0A1M5DH21_STRHI</name>
<evidence type="ECO:0000256" key="2">
    <source>
        <dbReference type="PROSITE-ProRule" id="PRU00335"/>
    </source>
</evidence>
<dbReference type="PANTHER" id="PTHR30055:SF219">
    <property type="entry name" value="TRANSCRIPTIONAL REGULATORY PROTEIN"/>
    <property type="match status" value="1"/>
</dbReference>
<evidence type="ECO:0000256" key="1">
    <source>
        <dbReference type="ARBA" id="ARBA00023125"/>
    </source>
</evidence>
<protein>
    <submittedName>
        <fullName evidence="4">Transcriptional regulator, TetR family</fullName>
    </submittedName>
</protein>
<evidence type="ECO:0000313" key="5">
    <source>
        <dbReference type="Proteomes" id="UP000184501"/>
    </source>
</evidence>
<sequence length="190" mass="20422">MGIREQLLDGAKRCLAERGYARTTVRDIVAVTGTNLAAINYHFGTKDALLNQALMETAAEAVDEILRRVGPVGDPAQRLHDFLASLTSSFTDNRATWVTNVEAFTQATHAPELRAQLAAGQVEARTELSNMLPTSDQDSAATREALGALHMTLLCGLLVQWMIDPDRAPGADQIMAGLRAVADTVQPPQG</sequence>
<dbReference type="InterPro" id="IPR009057">
    <property type="entry name" value="Homeodomain-like_sf"/>
</dbReference>
<dbReference type="SUPFAM" id="SSF48498">
    <property type="entry name" value="Tetracyclin repressor-like, C-terminal domain"/>
    <property type="match status" value="1"/>
</dbReference>
<dbReference type="AlphaFoldDB" id="A0A1M5DH21"/>
<dbReference type="PROSITE" id="PS50977">
    <property type="entry name" value="HTH_TETR_2"/>
    <property type="match status" value="1"/>
</dbReference>
<dbReference type="InterPro" id="IPR050109">
    <property type="entry name" value="HTH-type_TetR-like_transc_reg"/>
</dbReference>
<dbReference type="RefSeq" id="WP_073483513.1">
    <property type="nucleotide sequence ID" value="NZ_FQVN01000004.1"/>
</dbReference>
<reference evidence="4 5" key="1">
    <citation type="submission" date="2016-11" db="EMBL/GenBank/DDBJ databases">
        <authorList>
            <person name="Jaros S."/>
            <person name="Januszkiewicz K."/>
            <person name="Wedrychowicz H."/>
        </authorList>
    </citation>
    <scope>NUCLEOTIDE SEQUENCE [LARGE SCALE GENOMIC DNA]</scope>
    <source>
        <strain evidence="4 5">DSM 44523</strain>
    </source>
</reference>
<feature type="domain" description="HTH tetR-type" evidence="3">
    <location>
        <begin position="1"/>
        <end position="61"/>
    </location>
</feature>
<dbReference type="Proteomes" id="UP000184501">
    <property type="component" value="Unassembled WGS sequence"/>
</dbReference>
<feature type="DNA-binding region" description="H-T-H motif" evidence="2">
    <location>
        <begin position="24"/>
        <end position="43"/>
    </location>
</feature>
<evidence type="ECO:0000313" key="4">
    <source>
        <dbReference type="EMBL" id="SHF66329.1"/>
    </source>
</evidence>
<dbReference type="OrthoDB" id="2356263at2"/>
<dbReference type="Gene3D" id="1.10.357.10">
    <property type="entry name" value="Tetracycline Repressor, domain 2"/>
    <property type="match status" value="1"/>
</dbReference>
<accession>A0A1M5DH21</accession>
<proteinExistence type="predicted"/>
<keyword evidence="5" id="KW-1185">Reference proteome</keyword>